<evidence type="ECO:0000313" key="1">
    <source>
        <dbReference type="EMBL" id="KAK0723093.1"/>
    </source>
</evidence>
<dbReference type="GeneID" id="85320653"/>
<keyword evidence="2" id="KW-1185">Reference proteome</keyword>
<name>A0AA40E5D6_9PEZI</name>
<organism evidence="1 2">
    <name type="scientific">Lasiosphaeria miniovina</name>
    <dbReference type="NCBI Taxonomy" id="1954250"/>
    <lineage>
        <taxon>Eukaryota</taxon>
        <taxon>Fungi</taxon>
        <taxon>Dikarya</taxon>
        <taxon>Ascomycota</taxon>
        <taxon>Pezizomycotina</taxon>
        <taxon>Sordariomycetes</taxon>
        <taxon>Sordariomycetidae</taxon>
        <taxon>Sordariales</taxon>
        <taxon>Lasiosphaeriaceae</taxon>
        <taxon>Lasiosphaeria</taxon>
    </lineage>
</organism>
<proteinExistence type="predicted"/>
<dbReference type="EMBL" id="JAUIRO010000003">
    <property type="protein sequence ID" value="KAK0723093.1"/>
    <property type="molecule type" value="Genomic_DNA"/>
</dbReference>
<dbReference type="RefSeq" id="XP_060299017.1">
    <property type="nucleotide sequence ID" value="XM_060437383.1"/>
</dbReference>
<evidence type="ECO:0008006" key="3">
    <source>
        <dbReference type="Google" id="ProtNLM"/>
    </source>
</evidence>
<dbReference type="Proteomes" id="UP001172101">
    <property type="component" value="Unassembled WGS sequence"/>
</dbReference>
<protein>
    <recommendedName>
        <fullName evidence="3">Aminoglycoside phosphotransferase domain-containing protein</fullName>
    </recommendedName>
</protein>
<accession>A0AA40E5D6</accession>
<reference evidence="1" key="1">
    <citation type="submission" date="2023-06" db="EMBL/GenBank/DDBJ databases">
        <title>Genome-scale phylogeny and comparative genomics of the fungal order Sordariales.</title>
        <authorList>
            <consortium name="Lawrence Berkeley National Laboratory"/>
            <person name="Hensen N."/>
            <person name="Bonometti L."/>
            <person name="Westerberg I."/>
            <person name="Brannstrom I.O."/>
            <person name="Guillou S."/>
            <person name="Cros-Aarteil S."/>
            <person name="Calhoun S."/>
            <person name="Haridas S."/>
            <person name="Kuo A."/>
            <person name="Mondo S."/>
            <person name="Pangilinan J."/>
            <person name="Riley R."/>
            <person name="LaButti K."/>
            <person name="Andreopoulos B."/>
            <person name="Lipzen A."/>
            <person name="Chen C."/>
            <person name="Yanf M."/>
            <person name="Daum C."/>
            <person name="Ng V."/>
            <person name="Clum A."/>
            <person name="Steindorff A."/>
            <person name="Ohm R."/>
            <person name="Martin F."/>
            <person name="Silar P."/>
            <person name="Natvig D."/>
            <person name="Lalanne C."/>
            <person name="Gautier V."/>
            <person name="Ament-velasquez S.L."/>
            <person name="Kruys A."/>
            <person name="Hutchinson M.I."/>
            <person name="Powell A.J."/>
            <person name="Barry K."/>
            <person name="Miller A.N."/>
            <person name="Grigoriev I.V."/>
            <person name="Debuchy R."/>
            <person name="Gladieux P."/>
            <person name="Thoren M.H."/>
            <person name="Johannesson H."/>
        </authorList>
    </citation>
    <scope>NUCLEOTIDE SEQUENCE</scope>
    <source>
        <strain evidence="1">SMH2392-1A</strain>
    </source>
</reference>
<gene>
    <name evidence="1" type="ORF">B0T26DRAFT_641885</name>
</gene>
<comment type="caution">
    <text evidence="1">The sequence shown here is derived from an EMBL/GenBank/DDBJ whole genome shotgun (WGS) entry which is preliminary data.</text>
</comment>
<evidence type="ECO:0000313" key="2">
    <source>
        <dbReference type="Proteomes" id="UP001172101"/>
    </source>
</evidence>
<feature type="non-terminal residue" evidence="1">
    <location>
        <position position="1"/>
    </location>
</feature>
<sequence length="124" mass="14168">RFYLKHPDDKGDYILVDDTLNITSVIDWEWTRTASWAEAFSSPCMMWPVGSFYEGSNELSDDEERFARLFRERGRHDLADCVVHGRKVQRFFFAFGPGGGVLRDKETVSGLLGGLEQAFSPLNK</sequence>
<dbReference type="AlphaFoldDB" id="A0AA40E5D6"/>